<dbReference type="HOGENOM" id="CLU_404985_0_0_1"/>
<protein>
    <submittedName>
        <fullName evidence="3">Uncharacterized protein</fullName>
    </submittedName>
</protein>
<feature type="region of interest" description="Disordered" evidence="1">
    <location>
        <begin position="1"/>
        <end position="42"/>
    </location>
</feature>
<keyword evidence="2" id="KW-1133">Transmembrane helix</keyword>
<feature type="compositionally biased region" description="Low complexity" evidence="1">
    <location>
        <begin position="244"/>
        <end position="261"/>
    </location>
</feature>
<gene>
    <name evidence="3" type="ORF">PIIN_04760</name>
</gene>
<evidence type="ECO:0000256" key="1">
    <source>
        <dbReference type="SAM" id="MobiDB-lite"/>
    </source>
</evidence>
<accession>G4THN2</accession>
<feature type="region of interest" description="Disordered" evidence="1">
    <location>
        <begin position="658"/>
        <end position="784"/>
    </location>
</feature>
<feature type="transmembrane region" description="Helical" evidence="2">
    <location>
        <begin position="50"/>
        <end position="73"/>
    </location>
</feature>
<feature type="compositionally biased region" description="Polar residues" evidence="1">
    <location>
        <begin position="1"/>
        <end position="11"/>
    </location>
</feature>
<dbReference type="AlphaFoldDB" id="G4THN2"/>
<dbReference type="Proteomes" id="UP000007148">
    <property type="component" value="Unassembled WGS sequence"/>
</dbReference>
<feature type="compositionally biased region" description="Basic and acidic residues" evidence="1">
    <location>
        <begin position="658"/>
        <end position="677"/>
    </location>
</feature>
<dbReference type="EMBL" id="CAFZ01000096">
    <property type="protein sequence ID" value="CCA70825.1"/>
    <property type="molecule type" value="Genomic_DNA"/>
</dbReference>
<comment type="caution">
    <text evidence="3">The sequence shown here is derived from an EMBL/GenBank/DDBJ whole genome shotgun (WGS) entry which is preliminary data.</text>
</comment>
<evidence type="ECO:0000313" key="3">
    <source>
        <dbReference type="EMBL" id="CCA70825.1"/>
    </source>
</evidence>
<feature type="region of interest" description="Disordered" evidence="1">
    <location>
        <begin position="175"/>
        <end position="195"/>
    </location>
</feature>
<dbReference type="InParanoid" id="G4THN2"/>
<feature type="compositionally biased region" description="Basic and acidic residues" evidence="1">
    <location>
        <begin position="765"/>
        <end position="784"/>
    </location>
</feature>
<reference evidence="3 4" key="1">
    <citation type="journal article" date="2011" name="PLoS Pathog.">
        <title>Endophytic Life Strategies Decoded by Genome and Transcriptome Analyses of the Mutualistic Root Symbiont Piriformospora indica.</title>
        <authorList>
            <person name="Zuccaro A."/>
            <person name="Lahrmann U."/>
            <person name="Guldener U."/>
            <person name="Langen G."/>
            <person name="Pfiffi S."/>
            <person name="Biedenkopf D."/>
            <person name="Wong P."/>
            <person name="Samans B."/>
            <person name="Grimm C."/>
            <person name="Basiewicz M."/>
            <person name="Murat C."/>
            <person name="Martin F."/>
            <person name="Kogel K.H."/>
        </authorList>
    </citation>
    <scope>NUCLEOTIDE SEQUENCE [LARGE SCALE GENOMIC DNA]</scope>
    <source>
        <strain evidence="3 4">DSM 11827</strain>
    </source>
</reference>
<evidence type="ECO:0000256" key="2">
    <source>
        <dbReference type="SAM" id="Phobius"/>
    </source>
</evidence>
<proteinExistence type="predicted"/>
<keyword evidence="4" id="KW-1185">Reference proteome</keyword>
<name>G4THN2_SERID</name>
<feature type="region of interest" description="Disordered" evidence="1">
    <location>
        <begin position="244"/>
        <end position="264"/>
    </location>
</feature>
<feature type="compositionally biased region" description="Acidic residues" evidence="1">
    <location>
        <begin position="678"/>
        <end position="689"/>
    </location>
</feature>
<keyword evidence="2" id="KW-0812">Transmembrane</keyword>
<sequence length="784" mass="84742">MATIFGQNAQAQPAILQSDDDLARSASRPAKPDTLPKPPPTSPKSGLFRVLLRTVPVILILIAMGLAIFLFVYTSRTAWHGLIITTTKPLGDVLLLTTAASKLVFTAVPLLMTAAAYPIADAWVKRRKEFQEQASEYANENLPQIPDRAALSEMFTAANISAALKGSLFLFRRPEDKETESEKPKPQQDKKKKQDALSYGTLKQTVYTLIALLVLAYLIFLVDLILHGTSKALNVNDHDQWSSSSTFTNTTGNASSSNSATVDGSSSISAQYTLSLKGECDSLNSTTQRPCTIDFVEGGVPGSTYIEAAYIKGYADALDIISGTSSTFKVASLAYNGTGSEGERHVAALLPPNSGADYKMDTVGVYAQCTSMTQTCDFTTQCGAANATTVECGQCNLQGYPNIRAFTTDTQPHGVLKRYVTGSNAWDFEMNGSNGTDTNSMVFLFSAAFDTGSAGGELKGKGGLYKDRTWGRGVNTTLDSTVLVCYTHVVDLSVQYTTGAGYEIMQLQEAQKNGTIRAVTSVIDMYQSPFDYFFSTLEPLASASLASSEPEDFVSSFERLFAKTYLPFAQYAFTSSSGSTGTGGASSNTDADNANGFGILSTTTTITTSGSSDNIVMGTQVSVAWFLIYLLLLLAFVCVGIYIAIRSVVIHLQARWTEAKEDHEKRERENEKAKAAGDDEEEEHVDEDTRDTAECFTDPLGMTLNTPQAQEKQAAEERNGKGSGSDAQDVDMRDSVESLKLAIPTLDTLGLPQLPRDQAELQAQLDKEMQAHDQTPERTEAARR</sequence>
<dbReference type="OrthoDB" id="3196775at2759"/>
<feature type="transmembrane region" description="Helical" evidence="2">
    <location>
        <begin position="93"/>
        <end position="120"/>
    </location>
</feature>
<feature type="transmembrane region" description="Helical" evidence="2">
    <location>
        <begin position="206"/>
        <end position="226"/>
    </location>
</feature>
<feature type="transmembrane region" description="Helical" evidence="2">
    <location>
        <begin position="623"/>
        <end position="645"/>
    </location>
</feature>
<evidence type="ECO:0000313" key="4">
    <source>
        <dbReference type="Proteomes" id="UP000007148"/>
    </source>
</evidence>
<keyword evidence="2" id="KW-0472">Membrane</keyword>
<organism evidence="3 4">
    <name type="scientific">Serendipita indica (strain DSM 11827)</name>
    <name type="common">Root endophyte fungus</name>
    <name type="synonym">Piriformospora indica</name>
    <dbReference type="NCBI Taxonomy" id="1109443"/>
    <lineage>
        <taxon>Eukaryota</taxon>
        <taxon>Fungi</taxon>
        <taxon>Dikarya</taxon>
        <taxon>Basidiomycota</taxon>
        <taxon>Agaricomycotina</taxon>
        <taxon>Agaricomycetes</taxon>
        <taxon>Sebacinales</taxon>
        <taxon>Serendipitaceae</taxon>
        <taxon>Serendipita</taxon>
    </lineage>
</organism>